<dbReference type="InterPro" id="IPR001214">
    <property type="entry name" value="SET_dom"/>
</dbReference>
<feature type="compositionally biased region" description="Basic and acidic residues" evidence="1">
    <location>
        <begin position="420"/>
        <end position="442"/>
    </location>
</feature>
<dbReference type="Pfam" id="PF00856">
    <property type="entry name" value="SET"/>
    <property type="match status" value="1"/>
</dbReference>
<gene>
    <name evidence="3" type="ORF">COCNU_04G007900</name>
</gene>
<feature type="compositionally biased region" description="Acidic residues" evidence="1">
    <location>
        <begin position="1617"/>
        <end position="1637"/>
    </location>
</feature>
<feature type="region of interest" description="Disordered" evidence="1">
    <location>
        <begin position="1597"/>
        <end position="1642"/>
    </location>
</feature>
<dbReference type="OrthoDB" id="308383at2759"/>
<dbReference type="Pfam" id="PF25531">
    <property type="entry name" value="GYF_ATXR3"/>
    <property type="match status" value="2"/>
</dbReference>
<evidence type="ECO:0000313" key="4">
    <source>
        <dbReference type="Proteomes" id="UP000797356"/>
    </source>
</evidence>
<dbReference type="InterPro" id="IPR036047">
    <property type="entry name" value="F-box-like_dom_sf"/>
</dbReference>
<evidence type="ECO:0000256" key="1">
    <source>
        <dbReference type="SAM" id="MobiDB-lite"/>
    </source>
</evidence>
<reference evidence="3" key="1">
    <citation type="journal article" date="2017" name="Gigascience">
        <title>The genome draft of coconut (Cocos nucifera).</title>
        <authorList>
            <person name="Xiao Y."/>
            <person name="Xu P."/>
            <person name="Fan H."/>
            <person name="Baudouin L."/>
            <person name="Xia W."/>
            <person name="Bocs S."/>
            <person name="Xu J."/>
            <person name="Li Q."/>
            <person name="Guo A."/>
            <person name="Zhou L."/>
            <person name="Li J."/>
            <person name="Wu Y."/>
            <person name="Ma Z."/>
            <person name="Armero A."/>
            <person name="Issali A.E."/>
            <person name="Liu N."/>
            <person name="Peng M."/>
            <person name="Yang Y."/>
        </authorList>
    </citation>
    <scope>NUCLEOTIDE SEQUENCE</scope>
    <source>
        <tissue evidence="3">Spear leaf of Hainan Tall coconut</tissue>
    </source>
</reference>
<feature type="region of interest" description="Disordered" evidence="1">
    <location>
        <begin position="170"/>
        <end position="536"/>
    </location>
</feature>
<feature type="region of interest" description="Disordered" evidence="1">
    <location>
        <begin position="1539"/>
        <end position="1565"/>
    </location>
</feature>
<feature type="compositionally biased region" description="Basic and acidic residues" evidence="1">
    <location>
        <begin position="230"/>
        <end position="265"/>
    </location>
</feature>
<dbReference type="PROSITE" id="PS50280">
    <property type="entry name" value="SET"/>
    <property type="match status" value="1"/>
</dbReference>
<sequence>MGDGGVTCAPSQHVMERFPISEALCGGNGVLASKPFRPEKNMKKAERGDVAERKGDSSADKARKLDGRARRVELEKGKLVPEKQRKGELEEGELQNGEVEKREFQNGELEKGDFVPKKWQKGEVEAGEFVPERRRREEVEKGEFVPDRWSKRELEKGEFVLDKWKRGMELDKSDFGSSRGRKVELEKGEVIQEKWRKGEREHSPDDNYRRKDGGRADSDHKKRSSSKWDGSAHERDGKKCSRAAEEEPGEIKHEHGNGKNRDKEYNWGSWPKRHCMESENSNHKHHSEFSDQSASKSRRKSEESNRSTYPERSHRNASSSSLRVSSASRYASRYHESSLASRGCHDRQARSPGHSDRSPYERTHHHDHRDRSPRYLERSPRDRARHCDHRDRTPNHSDRSPRQRARHHDHRDWTPGYAERSPHDRGHDIDHRESSKKGRGSEKQQNSRYEERIVRREHGEKDALKNNSVRQVNRSTCDRTIEDKPNKDKALQNSSRQPSDPPPPPPPPLPPPPPPPVLPPPPPPPPPPPLPQSQGSGILEELQSMEEDMDICDTPPHVTIASDSSAGKWYYLDHFGIEQGPSKLVDLKRLVEEGVLLSDHLIKHADSDRWVTVENAASPIVPLNLPSVVSDAVTKMASPPEAPGNLLADARDLCQETSVSVSQQEEMHTEAASVAPEFIEDFHIDERVEALLDGYTILDGMELEMLGEALNTAFEHVDWDNWGRSEGFTRFQSHSYGLSKHPRDEATGRASESFSREAGEVRLGAPSERDYVIPVGGSSDWFAGRWSCKGGDWKRNDEVGQDRSYRRKLVLNEGYPLCQMPRSGHGDPRWNRRDDLYYPSRIKRFDIPLWAFSSAEDNIDSSDLGKSGLTSRSGQVKLLTPKGLKGTMLPVVRINACVVKDHSSFEPRMRGKGTERHPPRSSRSYSTNSDRNSFYEGSSHSRKLHERDLQSLHKCRTVLNVPRDHVCTIDELSIDLGDWYYLDGAGHEHGPSSYLELQDLVAKGTILENSSVFRKIDNTWLPVAKNKKSSEAVHHEEATVPSACSSSAAALMLSEVSRGDISNASDSFHSSHPQFIGYTCGKLHELVMKSYKNREFAAAINEVLDPWISAKQLKKEMDKRIPFNSSITRSSAVLVHELSGDSFWRSEDGTSRSAKRARLLADESDGDYEMEDDLLAGQKNDCCFEELCDEADFVEDIGTGSETENESWGLLKGHVLARVFHFLRADMKSLISSAATCKCWNAVVKIYRNLCRHVDLSNTGPRCTDSMFRSIMGGYDKKNVASLVLAGCTNISASVLEEVLQLFPSISYIDVRGCNQFNDLKPKFQNVKWIKSFSLSNIKIYEESHSKIRSLKQITEKSYSMSKSMRGLGSQLDDSDELGDFGYNESSLEDRKDSSSLPFRQGFYKRAKVLDARKSSAVLSRDAQMRRWLQRKSESGYRKMEQFIANSLKDIMKGNKFEFFIPRVAKIEDRMRSGYYVRHGLSSLKDDISRMCRDAFKAKNRGDAGDMKQIIMSFIQLAKRLEENPRLISERDDMFKTLKDSSDSGSYSSESKLRKKQNKVINEKKGINRSVNTSYATGGTDYRAYAFDREIKRSLSKLKKRDMDSDSETSDDHENDFSEEGDRGEDESTASDTESDLDMNSGGMWDIKGDGYFKMDDSFDSITDDREWGARMTKSSLVPPITRKYEVIDKYVIVADEEEVQRKMQVALPDDYSEKLLAQKSGMEESDMEIPEVKDYKPRKMLGVEVLEQEVYGIDPYTHNLLLDSMPEESDWPLADKHKFIEELLLRTLNKQVRYLTGTGNTPMVYPLQPVVEEIQKDAEDGGDIRIVKMCQAILKAIRSRPDDNYVAYRKGLGVVCNKEEGFGEDDFVVEFLGEVYPAWKWFEKQDGIRSLQKNNQDPAPEFYNIYLERPKGDRDGYDLVVVDAMHKANYASRICHSCRPNCEAKVTAVDGQYQIGIYAVRPIGYGEEITFDYNSVTESKEEYEASVCLCGSQVCRGSYLNLTGEGAFQKVLKDCHGVLDRHKLMLEACETKSVSQEDYIDLGRAGLGTCLLSGLPDWLVAYSAHLVRFINFERTKLPEEILRHNLEEKRKFFSDICLEVEKSDAEVQAEGVYNARLQNVALTLNKVSYVMRCVSGDPKKAPPPLEKLNPEGLVSVLWKGEGSLVEELLHSMGPHVEADLLSELKDKIHAHDPSGSDNLQRELRKSLLWLRDELRNLPCSYKCRHDAAADLIHIYAYTKCLFKEYATVKSPPVYISPLDLGPKYADKMGSGFQEYCKTYGENYCLGQLIYWYSQTNADPDCRLGRAQKGCLSLPDISSFYAKSHKPLREHVYGSRTLRFMLSRMEKQPQRPWPKDRIWVFKSSPKFFGSPMLDAALNKCPLDKEMMHWLKTRPNVFQGAWDG</sequence>
<feature type="compositionally biased region" description="Basic and acidic residues" evidence="1">
    <location>
        <begin position="181"/>
        <end position="220"/>
    </location>
</feature>
<proteinExistence type="predicted"/>
<keyword evidence="4" id="KW-1185">Reference proteome</keyword>
<dbReference type="SUPFAM" id="SSF81383">
    <property type="entry name" value="F-box domain"/>
    <property type="match status" value="1"/>
</dbReference>
<feature type="compositionally biased region" description="Pro residues" evidence="1">
    <location>
        <begin position="499"/>
        <end position="531"/>
    </location>
</feature>
<feature type="compositionally biased region" description="Basic and acidic residues" evidence="1">
    <location>
        <begin position="905"/>
        <end position="918"/>
    </location>
</feature>
<dbReference type="PANTHER" id="PTHR46655">
    <property type="entry name" value="HISTONE-LYSINE N-METHYLTRANSFERASE ATXR3"/>
    <property type="match status" value="1"/>
</dbReference>
<evidence type="ECO:0000259" key="2">
    <source>
        <dbReference type="PROSITE" id="PS50280"/>
    </source>
</evidence>
<dbReference type="Pfam" id="PF19633">
    <property type="entry name" value="SDG2_C"/>
    <property type="match status" value="1"/>
</dbReference>
<feature type="compositionally biased region" description="Polar residues" evidence="1">
    <location>
        <begin position="921"/>
        <end position="938"/>
    </location>
</feature>
<dbReference type="Gene3D" id="3.80.10.10">
    <property type="entry name" value="Ribonuclease Inhibitor"/>
    <property type="match status" value="1"/>
</dbReference>
<feature type="compositionally biased region" description="Basic and acidic residues" evidence="1">
    <location>
        <begin position="300"/>
        <end position="314"/>
    </location>
</feature>
<dbReference type="InterPro" id="IPR046341">
    <property type="entry name" value="SET_dom_sf"/>
</dbReference>
<dbReference type="Proteomes" id="UP000797356">
    <property type="component" value="Chromosome 4"/>
</dbReference>
<dbReference type="EMBL" id="CM017875">
    <property type="protein sequence ID" value="KAG1338484.1"/>
    <property type="molecule type" value="Genomic_DNA"/>
</dbReference>
<accession>A0A8K0I6D6</accession>
<dbReference type="SUPFAM" id="SSF82199">
    <property type="entry name" value="SET domain"/>
    <property type="match status" value="1"/>
</dbReference>
<evidence type="ECO:0000313" key="3">
    <source>
        <dbReference type="EMBL" id="KAG1338484.1"/>
    </source>
</evidence>
<dbReference type="InterPro" id="IPR045606">
    <property type="entry name" value="ATXR3_C"/>
</dbReference>
<dbReference type="CDD" id="cd10531">
    <property type="entry name" value="SET_SETD2-like"/>
    <property type="match status" value="1"/>
</dbReference>
<feature type="compositionally biased region" description="Basic and acidic residues" evidence="1">
    <location>
        <begin position="343"/>
        <end position="382"/>
    </location>
</feature>
<feature type="compositionally biased region" description="Basic and acidic residues" evidence="1">
    <location>
        <begin position="448"/>
        <end position="464"/>
    </location>
</feature>
<comment type="caution">
    <text evidence="3">The sequence shown here is derived from an EMBL/GenBank/DDBJ whole genome shotgun (WGS) entry which is preliminary data.</text>
</comment>
<feature type="region of interest" description="Disordered" evidence="1">
    <location>
        <begin position="739"/>
        <end position="759"/>
    </location>
</feature>
<dbReference type="InterPro" id="IPR057851">
    <property type="entry name" value="ATXR3_GYF"/>
</dbReference>
<feature type="domain" description="SET" evidence="2">
    <location>
        <begin position="1836"/>
        <end position="1975"/>
    </location>
</feature>
<name>A0A8K0I6D6_COCNU</name>
<feature type="region of interest" description="Disordered" evidence="1">
    <location>
        <begin position="31"/>
        <end position="117"/>
    </location>
</feature>
<protein>
    <submittedName>
        <fullName evidence="3">Histone-lysine N-methyltransferase ATXR3-like</fullName>
    </submittedName>
</protein>
<feature type="compositionally biased region" description="Basic and acidic residues" evidence="1">
    <location>
        <begin position="388"/>
        <end position="401"/>
    </location>
</feature>
<feature type="compositionally biased region" description="Basic and acidic residues" evidence="1">
    <location>
        <begin position="36"/>
        <end position="89"/>
    </location>
</feature>
<dbReference type="Gene3D" id="2.170.270.10">
    <property type="entry name" value="SET domain"/>
    <property type="match status" value="1"/>
</dbReference>
<dbReference type="InterPro" id="IPR032675">
    <property type="entry name" value="LRR_dom_sf"/>
</dbReference>
<dbReference type="SUPFAM" id="SSF52047">
    <property type="entry name" value="RNI-like"/>
    <property type="match status" value="1"/>
</dbReference>
<feature type="region of interest" description="Disordered" evidence="1">
    <location>
        <begin position="905"/>
        <end position="942"/>
    </location>
</feature>
<feature type="compositionally biased region" description="Polar residues" evidence="1">
    <location>
        <begin position="465"/>
        <end position="475"/>
    </location>
</feature>
<feature type="compositionally biased region" description="Low complexity" evidence="1">
    <location>
        <begin position="316"/>
        <end position="331"/>
    </location>
</feature>
<reference evidence="3" key="2">
    <citation type="submission" date="2019-07" db="EMBL/GenBank/DDBJ databases">
        <authorList>
            <person name="Yang Y."/>
            <person name="Bocs S."/>
            <person name="Baudouin L."/>
        </authorList>
    </citation>
    <scope>NUCLEOTIDE SEQUENCE</scope>
    <source>
        <tissue evidence="3">Spear leaf of Hainan Tall coconut</tissue>
    </source>
</reference>
<feature type="compositionally biased region" description="Basic and acidic residues" evidence="1">
    <location>
        <begin position="476"/>
        <end position="490"/>
    </location>
</feature>
<feature type="compositionally biased region" description="Basic and acidic residues" evidence="1">
    <location>
        <begin position="98"/>
        <end position="117"/>
    </location>
</feature>
<dbReference type="SMART" id="SM00317">
    <property type="entry name" value="SET"/>
    <property type="match status" value="1"/>
</dbReference>
<dbReference type="PANTHER" id="PTHR46655:SF1">
    <property type="entry name" value="HISTONE-LYSINE N-METHYLTRANSFERASE ATXR3"/>
    <property type="match status" value="1"/>
</dbReference>
<organism evidence="3 4">
    <name type="scientific">Cocos nucifera</name>
    <name type="common">Coconut palm</name>
    <dbReference type="NCBI Taxonomy" id="13894"/>
    <lineage>
        <taxon>Eukaryota</taxon>
        <taxon>Viridiplantae</taxon>
        <taxon>Streptophyta</taxon>
        <taxon>Embryophyta</taxon>
        <taxon>Tracheophyta</taxon>
        <taxon>Spermatophyta</taxon>
        <taxon>Magnoliopsida</taxon>
        <taxon>Liliopsida</taxon>
        <taxon>Arecaceae</taxon>
        <taxon>Arecoideae</taxon>
        <taxon>Cocoseae</taxon>
        <taxon>Attaleinae</taxon>
        <taxon>Cocos</taxon>
    </lineage>
</organism>